<evidence type="ECO:0000313" key="6">
    <source>
        <dbReference type="WBParaSite" id="ALUE_0001254401-mRNA-1"/>
    </source>
</evidence>
<evidence type="ECO:0000256" key="4">
    <source>
        <dbReference type="RuleBase" id="RU367022"/>
    </source>
</evidence>
<dbReference type="Proteomes" id="UP000036681">
    <property type="component" value="Unplaced"/>
</dbReference>
<dbReference type="AlphaFoldDB" id="A0A0M3I696"/>
<evidence type="ECO:0000256" key="3">
    <source>
        <dbReference type="ARBA" id="ARBA00023136"/>
    </source>
</evidence>
<keyword evidence="4" id="KW-0187">Copper transport</keyword>
<organism evidence="5 6">
    <name type="scientific">Ascaris lumbricoides</name>
    <name type="common">Giant roundworm</name>
    <dbReference type="NCBI Taxonomy" id="6252"/>
    <lineage>
        <taxon>Eukaryota</taxon>
        <taxon>Metazoa</taxon>
        <taxon>Ecdysozoa</taxon>
        <taxon>Nematoda</taxon>
        <taxon>Chromadorea</taxon>
        <taxon>Rhabditida</taxon>
        <taxon>Spirurina</taxon>
        <taxon>Ascaridomorpha</taxon>
        <taxon>Ascaridoidea</taxon>
        <taxon>Ascarididae</taxon>
        <taxon>Ascaris</taxon>
    </lineage>
</organism>
<sequence>MSGDINKHHMWMWFHTTLDDTVLFDFWLIDAPWSDYRLCALSEAHALQTLLFTVEVILGYLLMLVFMTFSVWLGLAVTLGIAFGYYIFGYRPPYTSVSVERSICQPIKE</sequence>
<dbReference type="InterPro" id="IPR007274">
    <property type="entry name" value="Cop_transporter"/>
</dbReference>
<reference evidence="6" key="1">
    <citation type="submission" date="2017-02" db="UniProtKB">
        <authorList>
            <consortium name="WormBaseParasite"/>
        </authorList>
    </citation>
    <scope>IDENTIFICATION</scope>
</reference>
<dbReference type="GO" id="GO:0005375">
    <property type="term" value="F:copper ion transmembrane transporter activity"/>
    <property type="evidence" value="ECO:0007669"/>
    <property type="project" value="UniProtKB-UniRule"/>
</dbReference>
<accession>A0A0M3I696</accession>
<evidence type="ECO:0000313" key="5">
    <source>
        <dbReference type="Proteomes" id="UP000036681"/>
    </source>
</evidence>
<dbReference type="PANTHER" id="PTHR12483">
    <property type="entry name" value="SOLUTE CARRIER FAMILY 31 COPPER TRANSPORTERS"/>
    <property type="match status" value="1"/>
</dbReference>
<dbReference type="GO" id="GO:0016020">
    <property type="term" value="C:membrane"/>
    <property type="evidence" value="ECO:0007669"/>
    <property type="project" value="UniProtKB-SubCell"/>
</dbReference>
<evidence type="ECO:0000256" key="2">
    <source>
        <dbReference type="ARBA" id="ARBA00022989"/>
    </source>
</evidence>
<comment type="subcellular location">
    <subcellularLocation>
        <location evidence="4">Membrane</location>
        <topology evidence="4">Multi-pass membrane protein</topology>
    </subcellularLocation>
</comment>
<keyword evidence="4" id="KW-0813">Transport</keyword>
<feature type="transmembrane region" description="Helical" evidence="4">
    <location>
        <begin position="57"/>
        <end position="88"/>
    </location>
</feature>
<keyword evidence="1 4" id="KW-0812">Transmembrane</keyword>
<dbReference type="PANTHER" id="PTHR12483:SF115">
    <property type="entry name" value="COPPER TRANSPORT PROTEIN"/>
    <property type="match status" value="1"/>
</dbReference>
<keyword evidence="5" id="KW-1185">Reference proteome</keyword>
<proteinExistence type="inferred from homology"/>
<name>A0A0M3I696_ASCLU</name>
<evidence type="ECO:0000256" key="1">
    <source>
        <dbReference type="ARBA" id="ARBA00022692"/>
    </source>
</evidence>
<keyword evidence="2 4" id="KW-1133">Transmembrane helix</keyword>
<dbReference type="WBParaSite" id="ALUE_0001254401-mRNA-1">
    <property type="protein sequence ID" value="ALUE_0001254401-mRNA-1"/>
    <property type="gene ID" value="ALUE_0001254401"/>
</dbReference>
<comment type="similarity">
    <text evidence="4">Belongs to the copper transporter (Ctr) (TC 1.A.56) family. SLC31A subfamily.</text>
</comment>
<protein>
    <recommendedName>
        <fullName evidence="4">Copper transport protein</fullName>
    </recommendedName>
</protein>
<dbReference type="Pfam" id="PF04145">
    <property type="entry name" value="Ctr"/>
    <property type="match status" value="1"/>
</dbReference>
<keyword evidence="4" id="KW-0186">Copper</keyword>
<keyword evidence="4" id="KW-0406">Ion transport</keyword>
<keyword evidence="3 4" id="KW-0472">Membrane</keyword>